<evidence type="ECO:0000256" key="6">
    <source>
        <dbReference type="ARBA" id="ARBA00023180"/>
    </source>
</evidence>
<evidence type="ECO:0000256" key="1">
    <source>
        <dbReference type="ARBA" id="ARBA00004609"/>
    </source>
</evidence>
<feature type="chain" id="PRO_5026926614" evidence="8">
    <location>
        <begin position="24"/>
        <end position="172"/>
    </location>
</feature>
<dbReference type="InParanoid" id="A0A6I9SH67"/>
<dbReference type="GO" id="GO:0005886">
    <property type="term" value="C:plasma membrane"/>
    <property type="evidence" value="ECO:0007669"/>
    <property type="project" value="UniProtKB-SubCell"/>
</dbReference>
<sequence>MLFVRRPILMVIVLLAMLHGIHPQGPAPVPALDCTNALLNLSSCLTYVEEGSNLTRPKKGCCPGLAVLLATEPVCLCQLIGNYASFGIQIDTTKALMLPTVCRVHAPPASLCAVLGAPIASLSPTTGGSVGSSPSTPAAVPRNSNSGRSILRATGSVLLSALCCTAVAIATF</sequence>
<comment type="subcellular location">
    <subcellularLocation>
        <location evidence="1">Cell membrane</location>
        <topology evidence="1">Lipid-anchor</topology>
        <topology evidence="1">GPI-anchor</topology>
    </subcellularLocation>
</comment>
<dbReference type="Pfam" id="PF14368">
    <property type="entry name" value="LTP_2"/>
    <property type="match status" value="1"/>
</dbReference>
<dbReference type="FunFam" id="1.10.110.10:FF:000001">
    <property type="entry name" value="Bifunctional inhibitor/lipid-transfer protein/seed storage 2S albumin superfamily protein"/>
    <property type="match status" value="1"/>
</dbReference>
<evidence type="ECO:0000256" key="5">
    <source>
        <dbReference type="ARBA" id="ARBA00023157"/>
    </source>
</evidence>
<dbReference type="SUPFAM" id="SSF47699">
    <property type="entry name" value="Bifunctional inhibitor/lipid-transfer protein/seed storage 2S albumin"/>
    <property type="match status" value="1"/>
</dbReference>
<dbReference type="SMART" id="SM00499">
    <property type="entry name" value="AAI"/>
    <property type="match status" value="1"/>
</dbReference>
<feature type="domain" description="Bifunctional inhibitor/plant lipid transfer protein/seed storage helical" evidence="9">
    <location>
        <begin position="34"/>
        <end position="112"/>
    </location>
</feature>
<keyword evidence="4 8" id="KW-0732">Signal</keyword>
<evidence type="ECO:0000313" key="10">
    <source>
        <dbReference type="Proteomes" id="UP000504607"/>
    </source>
</evidence>
<evidence type="ECO:0000256" key="7">
    <source>
        <dbReference type="ARBA" id="ARBA00023288"/>
    </source>
</evidence>
<accession>A0A6I9SH67</accession>
<dbReference type="InterPro" id="IPR036312">
    <property type="entry name" value="Bifun_inhib/LTP/seed_sf"/>
</dbReference>
<dbReference type="InterPro" id="IPR043325">
    <property type="entry name" value="LTSS"/>
</dbReference>
<dbReference type="AlphaFoldDB" id="A0A6I9SH67"/>
<keyword evidence="10" id="KW-1185">Reference proteome</keyword>
<gene>
    <name evidence="11" type="primary">LOC105061363</name>
</gene>
<organism evidence="10 11">
    <name type="scientific">Elaeis guineensis var. tenera</name>
    <name type="common">Oil palm</name>
    <dbReference type="NCBI Taxonomy" id="51953"/>
    <lineage>
        <taxon>Eukaryota</taxon>
        <taxon>Viridiplantae</taxon>
        <taxon>Streptophyta</taxon>
        <taxon>Embryophyta</taxon>
        <taxon>Tracheophyta</taxon>
        <taxon>Spermatophyta</taxon>
        <taxon>Magnoliopsida</taxon>
        <taxon>Liliopsida</taxon>
        <taxon>Arecaceae</taxon>
        <taxon>Arecoideae</taxon>
        <taxon>Cocoseae</taxon>
        <taxon>Elaeidinae</taxon>
        <taxon>Elaeis</taxon>
    </lineage>
</organism>
<name>A0A6I9SH67_ELAGV</name>
<protein>
    <submittedName>
        <fullName evidence="11">Non-specific lipid-transfer protein-like protein At2g13820</fullName>
    </submittedName>
</protein>
<keyword evidence="3" id="KW-0336">GPI-anchor</keyword>
<evidence type="ECO:0000256" key="2">
    <source>
        <dbReference type="ARBA" id="ARBA00009748"/>
    </source>
</evidence>
<keyword evidence="7" id="KW-0449">Lipoprotein</keyword>
<dbReference type="Gene3D" id="1.10.110.10">
    <property type="entry name" value="Plant lipid-transfer and hydrophobic proteins"/>
    <property type="match status" value="1"/>
</dbReference>
<dbReference type="OrthoDB" id="785314at2759"/>
<dbReference type="RefSeq" id="XP_010943683.1">
    <property type="nucleotide sequence ID" value="XM_010945381.2"/>
</dbReference>
<dbReference type="KEGG" id="egu:105061363"/>
<dbReference type="CDD" id="cd00010">
    <property type="entry name" value="AAI_LTSS"/>
    <property type="match status" value="1"/>
</dbReference>
<keyword evidence="5" id="KW-1015">Disulfide bond</keyword>
<keyword evidence="3" id="KW-0472">Membrane</keyword>
<evidence type="ECO:0000256" key="3">
    <source>
        <dbReference type="ARBA" id="ARBA00022622"/>
    </source>
</evidence>
<evidence type="ECO:0000256" key="8">
    <source>
        <dbReference type="SAM" id="SignalP"/>
    </source>
</evidence>
<dbReference type="GO" id="GO:0098552">
    <property type="term" value="C:side of membrane"/>
    <property type="evidence" value="ECO:0007669"/>
    <property type="project" value="UniProtKB-KW"/>
</dbReference>
<dbReference type="GeneID" id="105061363"/>
<keyword evidence="6" id="KW-0325">Glycoprotein</keyword>
<feature type="signal peptide" evidence="8">
    <location>
        <begin position="1"/>
        <end position="23"/>
    </location>
</feature>
<evidence type="ECO:0000259" key="9">
    <source>
        <dbReference type="SMART" id="SM00499"/>
    </source>
</evidence>
<reference evidence="11" key="1">
    <citation type="submission" date="2025-08" db="UniProtKB">
        <authorList>
            <consortium name="RefSeq"/>
        </authorList>
    </citation>
    <scope>IDENTIFICATION</scope>
</reference>
<dbReference type="FunCoup" id="A0A6I9SH67">
    <property type="interactions" value="2"/>
</dbReference>
<dbReference type="InterPro" id="IPR016140">
    <property type="entry name" value="Bifunc_inhib/LTP/seed_store"/>
</dbReference>
<dbReference type="PANTHER" id="PTHR33044">
    <property type="entry name" value="BIFUNCTIONAL INHIBITOR/LIPID-TRANSFER PROTEIN/SEED STORAGE 2S ALBUMIN SUPERFAMILY PROTEIN-RELATED"/>
    <property type="match status" value="1"/>
</dbReference>
<proteinExistence type="inferred from homology"/>
<dbReference type="Proteomes" id="UP000504607">
    <property type="component" value="Unplaced"/>
</dbReference>
<evidence type="ECO:0000313" key="11">
    <source>
        <dbReference type="RefSeq" id="XP_010943683.1"/>
    </source>
</evidence>
<evidence type="ECO:0000256" key="4">
    <source>
        <dbReference type="ARBA" id="ARBA00022729"/>
    </source>
</evidence>
<comment type="similarity">
    <text evidence="2">Belongs to the plant LTP family.</text>
</comment>